<dbReference type="InterPro" id="IPR039569">
    <property type="entry name" value="FAS1-like_DH_region"/>
</dbReference>
<protein>
    <submittedName>
        <fullName evidence="3">MaoC family dehydratase N-terminal domain-containing protein</fullName>
    </submittedName>
</protein>
<dbReference type="InterPro" id="IPR052741">
    <property type="entry name" value="Mitochondrial_HTD2"/>
</dbReference>
<evidence type="ECO:0000313" key="3">
    <source>
        <dbReference type="EMBL" id="MFC4671391.1"/>
    </source>
</evidence>
<feature type="compositionally biased region" description="Basic and acidic residues" evidence="1">
    <location>
        <begin position="153"/>
        <end position="162"/>
    </location>
</feature>
<dbReference type="Gene3D" id="3.10.129.10">
    <property type="entry name" value="Hotdog Thioesterase"/>
    <property type="match status" value="2"/>
</dbReference>
<dbReference type="Pfam" id="PF13452">
    <property type="entry name" value="FAS1_DH_region"/>
    <property type="match status" value="1"/>
</dbReference>
<dbReference type="PANTHER" id="PTHR28152:SF1">
    <property type="entry name" value="HYDROXYACYL-THIOESTER DEHYDRATASE TYPE 2, MITOCHONDRIAL"/>
    <property type="match status" value="1"/>
</dbReference>
<evidence type="ECO:0000256" key="1">
    <source>
        <dbReference type="SAM" id="MobiDB-lite"/>
    </source>
</evidence>
<accession>A0ABV9KNZ9</accession>
<comment type="caution">
    <text evidence="3">The sequence shown here is derived from an EMBL/GenBank/DDBJ whole genome shotgun (WGS) entry which is preliminary data.</text>
</comment>
<gene>
    <name evidence="3" type="ORF">ACFO5X_22755</name>
</gene>
<name>A0ABV9KNZ9_9RHOB</name>
<proteinExistence type="predicted"/>
<dbReference type="InterPro" id="IPR029069">
    <property type="entry name" value="HotDog_dom_sf"/>
</dbReference>
<sequence length="269" mass="29233">MIASSDTTEKLTDVLDPARAAALQVALGQAGDIAAGTPLPPFFHQIYFWAPQPPGGLGRDGHPKTGQGLIPDLGLPRRMWAGGRLTFHKPLIAGRAAEKVSRVEAVDRKTGRSGPLGFVTLRHEILQDGTPCLSEWQDLVYREDPDPNAPRPDAPEARTDETDAREALFDSTLLFRYSALTLNGHRIHYDLDYARDVEGYDGLVVHGPLLAQLMILMATEMMGPLATFAFRAASPLMHSESATICRNGQDLWVRGPNGRLCMSATATPA</sequence>
<dbReference type="RefSeq" id="WP_380721877.1">
    <property type="nucleotide sequence ID" value="NZ_JBHSGI010000033.1"/>
</dbReference>
<feature type="domain" description="FAS1-like dehydratase" evidence="2">
    <location>
        <begin position="72"/>
        <end position="131"/>
    </location>
</feature>
<keyword evidence="4" id="KW-1185">Reference proteome</keyword>
<reference evidence="4" key="1">
    <citation type="journal article" date="2019" name="Int. J. Syst. Evol. Microbiol.">
        <title>The Global Catalogue of Microorganisms (GCM) 10K type strain sequencing project: providing services to taxonomists for standard genome sequencing and annotation.</title>
        <authorList>
            <consortium name="The Broad Institute Genomics Platform"/>
            <consortium name="The Broad Institute Genome Sequencing Center for Infectious Disease"/>
            <person name="Wu L."/>
            <person name="Ma J."/>
        </authorList>
    </citation>
    <scope>NUCLEOTIDE SEQUENCE [LARGE SCALE GENOMIC DNA]</scope>
    <source>
        <strain evidence="4">CGMCC 4.7283</strain>
    </source>
</reference>
<organism evidence="3 4">
    <name type="scientific">Seohaeicola nanhaiensis</name>
    <dbReference type="NCBI Taxonomy" id="1387282"/>
    <lineage>
        <taxon>Bacteria</taxon>
        <taxon>Pseudomonadati</taxon>
        <taxon>Pseudomonadota</taxon>
        <taxon>Alphaproteobacteria</taxon>
        <taxon>Rhodobacterales</taxon>
        <taxon>Roseobacteraceae</taxon>
        <taxon>Seohaeicola</taxon>
    </lineage>
</organism>
<evidence type="ECO:0000313" key="4">
    <source>
        <dbReference type="Proteomes" id="UP001595973"/>
    </source>
</evidence>
<evidence type="ECO:0000259" key="2">
    <source>
        <dbReference type="Pfam" id="PF13452"/>
    </source>
</evidence>
<feature type="region of interest" description="Disordered" evidence="1">
    <location>
        <begin position="142"/>
        <end position="162"/>
    </location>
</feature>
<dbReference type="EMBL" id="JBHSGI010000033">
    <property type="protein sequence ID" value="MFC4671391.1"/>
    <property type="molecule type" value="Genomic_DNA"/>
</dbReference>
<dbReference type="SUPFAM" id="SSF54637">
    <property type="entry name" value="Thioesterase/thiol ester dehydrase-isomerase"/>
    <property type="match status" value="2"/>
</dbReference>
<dbReference type="PANTHER" id="PTHR28152">
    <property type="entry name" value="HYDROXYACYL-THIOESTER DEHYDRATASE TYPE 2, MITOCHONDRIAL"/>
    <property type="match status" value="1"/>
</dbReference>
<dbReference type="Proteomes" id="UP001595973">
    <property type="component" value="Unassembled WGS sequence"/>
</dbReference>